<dbReference type="PROSITE" id="PS50067">
    <property type="entry name" value="KINESIN_MOTOR_2"/>
    <property type="match status" value="1"/>
</dbReference>
<keyword evidence="2 5" id="KW-0175">Coiled coil</keyword>
<dbReference type="Proteomes" id="UP001165060">
    <property type="component" value="Unassembled WGS sequence"/>
</dbReference>
<dbReference type="Pfam" id="PF00225">
    <property type="entry name" value="Kinesin"/>
    <property type="match status" value="1"/>
</dbReference>
<comment type="similarity">
    <text evidence="4">Belongs to the TRAFAC class myosin-kinesin ATPase superfamily. Kinesin family.</text>
</comment>
<evidence type="ECO:0000256" key="1">
    <source>
        <dbReference type="ARBA" id="ARBA00022701"/>
    </source>
</evidence>
<dbReference type="PANTHER" id="PTHR47968:SF36">
    <property type="entry name" value="KINESIN HEAVY CHAIN ISOFORM X1"/>
    <property type="match status" value="1"/>
</dbReference>
<dbReference type="SMART" id="SM00129">
    <property type="entry name" value="KISc"/>
    <property type="match status" value="1"/>
</dbReference>
<dbReference type="PANTHER" id="PTHR47968">
    <property type="entry name" value="CENTROMERE PROTEIN E"/>
    <property type="match status" value="1"/>
</dbReference>
<feature type="non-terminal residue" evidence="8">
    <location>
        <position position="1"/>
    </location>
</feature>
<dbReference type="EMBL" id="BRYB01000930">
    <property type="protein sequence ID" value="GMI40369.1"/>
    <property type="molecule type" value="Genomic_DNA"/>
</dbReference>
<feature type="region of interest" description="Disordered" evidence="6">
    <location>
        <begin position="315"/>
        <end position="337"/>
    </location>
</feature>
<evidence type="ECO:0000313" key="8">
    <source>
        <dbReference type="EMBL" id="GMI40369.1"/>
    </source>
</evidence>
<evidence type="ECO:0000313" key="9">
    <source>
        <dbReference type="Proteomes" id="UP001165060"/>
    </source>
</evidence>
<dbReference type="Gene3D" id="3.40.850.10">
    <property type="entry name" value="Kinesin motor domain"/>
    <property type="match status" value="1"/>
</dbReference>
<feature type="domain" description="Kinesin motor" evidence="7">
    <location>
        <begin position="1"/>
        <end position="271"/>
    </location>
</feature>
<keyword evidence="9" id="KW-1185">Reference proteome</keyword>
<keyword evidence="3" id="KW-0505">Motor protein</keyword>
<protein>
    <recommendedName>
        <fullName evidence="7">Kinesin motor domain-containing protein</fullName>
    </recommendedName>
</protein>
<evidence type="ECO:0000259" key="7">
    <source>
        <dbReference type="PROSITE" id="PS50067"/>
    </source>
</evidence>
<evidence type="ECO:0000256" key="6">
    <source>
        <dbReference type="SAM" id="MobiDB-lite"/>
    </source>
</evidence>
<dbReference type="InterPro" id="IPR027640">
    <property type="entry name" value="Kinesin-like_fam"/>
</dbReference>
<keyword evidence="1" id="KW-0493">Microtubule</keyword>
<organism evidence="8 9">
    <name type="scientific">Tetraparma gracilis</name>
    <dbReference type="NCBI Taxonomy" id="2962635"/>
    <lineage>
        <taxon>Eukaryota</taxon>
        <taxon>Sar</taxon>
        <taxon>Stramenopiles</taxon>
        <taxon>Ochrophyta</taxon>
        <taxon>Bolidophyceae</taxon>
        <taxon>Parmales</taxon>
        <taxon>Triparmaceae</taxon>
        <taxon>Tetraparma</taxon>
    </lineage>
</organism>
<proteinExistence type="inferred from homology"/>
<evidence type="ECO:0000256" key="5">
    <source>
        <dbReference type="SAM" id="Coils"/>
    </source>
</evidence>
<feature type="region of interest" description="Disordered" evidence="6">
    <location>
        <begin position="515"/>
        <end position="561"/>
    </location>
</feature>
<comment type="caution">
    <text evidence="8">The sequence shown here is derived from an EMBL/GenBank/DDBJ whole genome shotgun (WGS) entry which is preliminary data.</text>
</comment>
<name>A0ABQ6N5V2_9STRA</name>
<gene>
    <name evidence="8" type="ORF">TeGR_g8309</name>
</gene>
<sequence>PPPPPPSTAPGAAHGATAPPALAGLIPRAVRDLFTIASGFSAAGDTVHLTFTFLEVYNERITDLLRPPSRPCAAGLPTDLPIREDPAAGVFVPAATAVLATSPSGVLSVLRAASKNRAVAATCCNARSSRSHAVLRFSVLRRTPGKGGDAGSEKVRRGALTFVDLAGSERLSAVGNPNRPAAAATAREARQINKSISALGNVILALSAGPAGGPPATLAHVPFRDSKLTRLLTGTLGGRAACVLVANVSASPGHAEEAAMTLSFAERCMRVAAVPERCESVVRGVPAREKKAAAKRAPDDNAKLAEKYKARKSEWLQRQGRQRRGEREPEQPRAEAELGRIEELEREVDTLKRLLANKREEPPDQVDLLGLDYVNGGPDGTAVDFFATARNDLTRVVVEDDPMRTSQYNRANQLNADAEQLKKDLLVIAAGGAPPAATPPLMDREELGELGESTPEADGDRSRDSVDEFFSRTARKEGWQHERRAMQDTIERLQTELAKKNVRVATLERQLELERGGGRDAKENGGGKRLTIAGGGGNKKVLVGAAKGRGAERRPLGTVNF</sequence>
<feature type="compositionally biased region" description="Basic and acidic residues" evidence="6">
    <location>
        <begin position="323"/>
        <end position="337"/>
    </location>
</feature>
<feature type="compositionally biased region" description="Basic and acidic residues" evidence="6">
    <location>
        <begin position="515"/>
        <end position="526"/>
    </location>
</feature>
<dbReference type="InterPro" id="IPR001752">
    <property type="entry name" value="Kinesin_motor_dom"/>
</dbReference>
<dbReference type="InterPro" id="IPR036961">
    <property type="entry name" value="Kinesin_motor_dom_sf"/>
</dbReference>
<dbReference type="InterPro" id="IPR027417">
    <property type="entry name" value="P-loop_NTPase"/>
</dbReference>
<evidence type="ECO:0000256" key="3">
    <source>
        <dbReference type="ARBA" id="ARBA00023175"/>
    </source>
</evidence>
<evidence type="ECO:0000256" key="4">
    <source>
        <dbReference type="PROSITE-ProRule" id="PRU00283"/>
    </source>
</evidence>
<dbReference type="SUPFAM" id="SSF52540">
    <property type="entry name" value="P-loop containing nucleoside triphosphate hydrolases"/>
    <property type="match status" value="1"/>
</dbReference>
<comment type="caution">
    <text evidence="4">Lacks conserved residue(s) required for the propagation of feature annotation.</text>
</comment>
<evidence type="ECO:0000256" key="2">
    <source>
        <dbReference type="ARBA" id="ARBA00023054"/>
    </source>
</evidence>
<feature type="coiled-coil region" evidence="5">
    <location>
        <begin position="476"/>
        <end position="510"/>
    </location>
</feature>
<accession>A0ABQ6N5V2</accession>
<reference evidence="8 9" key="1">
    <citation type="journal article" date="2023" name="Commun. Biol.">
        <title>Genome analysis of Parmales, the sister group of diatoms, reveals the evolutionary specialization of diatoms from phago-mixotrophs to photoautotrophs.</title>
        <authorList>
            <person name="Ban H."/>
            <person name="Sato S."/>
            <person name="Yoshikawa S."/>
            <person name="Yamada K."/>
            <person name="Nakamura Y."/>
            <person name="Ichinomiya M."/>
            <person name="Sato N."/>
            <person name="Blanc-Mathieu R."/>
            <person name="Endo H."/>
            <person name="Kuwata A."/>
            <person name="Ogata H."/>
        </authorList>
    </citation>
    <scope>NUCLEOTIDE SEQUENCE [LARGE SCALE GENOMIC DNA]</scope>
</reference>
<dbReference type="PRINTS" id="PR00380">
    <property type="entry name" value="KINESINHEAVY"/>
</dbReference>